<dbReference type="Proteomes" id="UP000775213">
    <property type="component" value="Unassembled WGS sequence"/>
</dbReference>
<evidence type="ECO:0000313" key="1">
    <source>
        <dbReference type="EMBL" id="KAH0451998.1"/>
    </source>
</evidence>
<evidence type="ECO:0000313" key="2">
    <source>
        <dbReference type="Proteomes" id="UP000775213"/>
    </source>
</evidence>
<dbReference type="EMBL" id="JAGFBR010000017">
    <property type="protein sequence ID" value="KAH0451998.1"/>
    <property type="molecule type" value="Genomic_DNA"/>
</dbReference>
<sequence>MKVRILNESMELVVCNCEKEAYEMYCHYAHNVGRKDFVYHFPEYEMEISWFVQSIVRDELFILNDSYSTKLLRISFSRVRNGAFMVRTGHRTR</sequence>
<name>A0AAV7G9K0_DENCH</name>
<gene>
    <name evidence="1" type="ORF">IEQ34_019297</name>
</gene>
<comment type="caution">
    <text evidence="1">The sequence shown here is derived from an EMBL/GenBank/DDBJ whole genome shotgun (WGS) entry which is preliminary data.</text>
</comment>
<evidence type="ECO:0008006" key="3">
    <source>
        <dbReference type="Google" id="ProtNLM"/>
    </source>
</evidence>
<protein>
    <recommendedName>
        <fullName evidence="3">LAGLIDADG homing endonuclease</fullName>
    </recommendedName>
</protein>
<accession>A0AAV7G9K0</accession>
<dbReference type="AlphaFoldDB" id="A0AAV7G9K0"/>
<proteinExistence type="predicted"/>
<reference evidence="1 2" key="1">
    <citation type="journal article" date="2021" name="Hortic Res">
        <title>Chromosome-scale assembly of the Dendrobium chrysotoxum genome enhances the understanding of orchid evolution.</title>
        <authorList>
            <person name="Zhang Y."/>
            <person name="Zhang G.Q."/>
            <person name="Zhang D."/>
            <person name="Liu X.D."/>
            <person name="Xu X.Y."/>
            <person name="Sun W.H."/>
            <person name="Yu X."/>
            <person name="Zhu X."/>
            <person name="Wang Z.W."/>
            <person name="Zhao X."/>
            <person name="Zhong W.Y."/>
            <person name="Chen H."/>
            <person name="Yin W.L."/>
            <person name="Huang T."/>
            <person name="Niu S.C."/>
            <person name="Liu Z.J."/>
        </authorList>
    </citation>
    <scope>NUCLEOTIDE SEQUENCE [LARGE SCALE GENOMIC DNA]</scope>
    <source>
        <strain evidence="1">Lindl</strain>
    </source>
</reference>
<keyword evidence="2" id="KW-1185">Reference proteome</keyword>
<organism evidence="1 2">
    <name type="scientific">Dendrobium chrysotoxum</name>
    <name type="common">Orchid</name>
    <dbReference type="NCBI Taxonomy" id="161865"/>
    <lineage>
        <taxon>Eukaryota</taxon>
        <taxon>Viridiplantae</taxon>
        <taxon>Streptophyta</taxon>
        <taxon>Embryophyta</taxon>
        <taxon>Tracheophyta</taxon>
        <taxon>Spermatophyta</taxon>
        <taxon>Magnoliopsida</taxon>
        <taxon>Liliopsida</taxon>
        <taxon>Asparagales</taxon>
        <taxon>Orchidaceae</taxon>
        <taxon>Epidendroideae</taxon>
        <taxon>Malaxideae</taxon>
        <taxon>Dendrobiinae</taxon>
        <taxon>Dendrobium</taxon>
    </lineage>
</organism>